<organism evidence="3 4">
    <name type="scientific">Heterorhabditis bacteriophora</name>
    <name type="common">Entomopathogenic nematode worm</name>
    <dbReference type="NCBI Taxonomy" id="37862"/>
    <lineage>
        <taxon>Eukaryota</taxon>
        <taxon>Metazoa</taxon>
        <taxon>Ecdysozoa</taxon>
        <taxon>Nematoda</taxon>
        <taxon>Chromadorea</taxon>
        <taxon>Rhabditida</taxon>
        <taxon>Rhabditina</taxon>
        <taxon>Rhabditomorpha</taxon>
        <taxon>Strongyloidea</taxon>
        <taxon>Heterorhabditidae</taxon>
        <taxon>Heterorhabditis</taxon>
    </lineage>
</organism>
<evidence type="ECO:0000256" key="1">
    <source>
        <dbReference type="SAM" id="MobiDB-lite"/>
    </source>
</evidence>
<feature type="region of interest" description="Disordered" evidence="1">
    <location>
        <begin position="13"/>
        <end position="54"/>
    </location>
</feature>
<name>A0A1I7WJI9_HETBA</name>
<sequence>MTSRYLLIFGTSVPKSSGSSSAPKCQTAEANASAQRSTEKSKLKPTREDQKGIGRSRYHDLRTIRVASYHSATTIPMSTREWFDISTLFHAVSVTLVYIFTFFQVLLCYCFRTYQRKSLCIPMRGNSSTIKWKYFS</sequence>
<protein>
    <submittedName>
        <fullName evidence="4">Secreted protein</fullName>
    </submittedName>
</protein>
<keyword evidence="3" id="KW-1185">Reference proteome</keyword>
<evidence type="ECO:0000256" key="2">
    <source>
        <dbReference type="SAM" id="Phobius"/>
    </source>
</evidence>
<proteinExistence type="predicted"/>
<dbReference type="Proteomes" id="UP000095283">
    <property type="component" value="Unplaced"/>
</dbReference>
<evidence type="ECO:0000313" key="3">
    <source>
        <dbReference type="Proteomes" id="UP000095283"/>
    </source>
</evidence>
<keyword evidence="2" id="KW-0812">Transmembrane</keyword>
<dbReference type="WBParaSite" id="Hba_05187">
    <property type="protein sequence ID" value="Hba_05187"/>
    <property type="gene ID" value="Hba_05187"/>
</dbReference>
<feature type="compositionally biased region" description="Polar residues" evidence="1">
    <location>
        <begin position="22"/>
        <end position="36"/>
    </location>
</feature>
<accession>A0A1I7WJI9</accession>
<feature type="transmembrane region" description="Helical" evidence="2">
    <location>
        <begin position="88"/>
        <end position="111"/>
    </location>
</feature>
<feature type="compositionally biased region" description="Basic and acidic residues" evidence="1">
    <location>
        <begin position="37"/>
        <end position="54"/>
    </location>
</feature>
<keyword evidence="2" id="KW-0472">Membrane</keyword>
<reference evidence="4" key="1">
    <citation type="submission" date="2016-11" db="UniProtKB">
        <authorList>
            <consortium name="WormBaseParasite"/>
        </authorList>
    </citation>
    <scope>IDENTIFICATION</scope>
</reference>
<evidence type="ECO:0000313" key="4">
    <source>
        <dbReference type="WBParaSite" id="Hba_05187"/>
    </source>
</evidence>
<dbReference type="AlphaFoldDB" id="A0A1I7WJI9"/>
<keyword evidence="2" id="KW-1133">Transmembrane helix</keyword>